<feature type="compositionally biased region" description="Polar residues" evidence="1">
    <location>
        <begin position="246"/>
        <end position="259"/>
    </location>
</feature>
<name>A0A7S1B4L2_9STRA</name>
<dbReference type="EMBL" id="HBFR01003122">
    <property type="protein sequence ID" value="CAD8874957.1"/>
    <property type="molecule type" value="Transcribed_RNA"/>
</dbReference>
<accession>A0A7S1B4L2</accession>
<feature type="compositionally biased region" description="Polar residues" evidence="1">
    <location>
        <begin position="9"/>
        <end position="27"/>
    </location>
</feature>
<feature type="region of interest" description="Disordered" evidence="1">
    <location>
        <begin position="73"/>
        <end position="147"/>
    </location>
</feature>
<feature type="compositionally biased region" description="Basic and acidic residues" evidence="1">
    <location>
        <begin position="36"/>
        <end position="46"/>
    </location>
</feature>
<feature type="region of interest" description="Disordered" evidence="1">
    <location>
        <begin position="203"/>
        <end position="259"/>
    </location>
</feature>
<gene>
    <name evidence="2" type="ORF">CHYS00102_LOCUS2132</name>
</gene>
<organism evidence="2">
    <name type="scientific">Corethron hystrix</name>
    <dbReference type="NCBI Taxonomy" id="216773"/>
    <lineage>
        <taxon>Eukaryota</taxon>
        <taxon>Sar</taxon>
        <taxon>Stramenopiles</taxon>
        <taxon>Ochrophyta</taxon>
        <taxon>Bacillariophyta</taxon>
        <taxon>Coscinodiscophyceae</taxon>
        <taxon>Corethrophycidae</taxon>
        <taxon>Corethrales</taxon>
        <taxon>Corethraceae</taxon>
        <taxon>Corethron</taxon>
    </lineage>
</organism>
<feature type="compositionally biased region" description="Basic residues" evidence="1">
    <location>
        <begin position="210"/>
        <end position="221"/>
    </location>
</feature>
<proteinExistence type="predicted"/>
<feature type="compositionally biased region" description="Acidic residues" evidence="1">
    <location>
        <begin position="130"/>
        <end position="147"/>
    </location>
</feature>
<sequence length="259" mass="27373">MWKPGTDRPSGSSPTGARRSPPSNAPQKSGAKKSSSARDSKKKESDGTDASGISNPDGTVAVKELSGSIMGLRFMMRGGGNGGRVRSKSLSPVRSKPPSDGGRRRKSVGGGNLPTADETEGSRREKSEESADMDVDEGDDQICDESDGPLCETYGGFRCPVASNVDMYGPTASLVGRRSFNNFNPIIQSTYGRALEEIGLPSDAAVSASSKKRAKGQKKDRKYANQLRELPDGAPVGNIAKKSKKMTSISQIGNNSRKT</sequence>
<reference evidence="2" key="1">
    <citation type="submission" date="2021-01" db="EMBL/GenBank/DDBJ databases">
        <authorList>
            <person name="Corre E."/>
            <person name="Pelletier E."/>
            <person name="Niang G."/>
            <person name="Scheremetjew M."/>
            <person name="Finn R."/>
            <person name="Kale V."/>
            <person name="Holt S."/>
            <person name="Cochrane G."/>
            <person name="Meng A."/>
            <person name="Brown T."/>
            <person name="Cohen L."/>
        </authorList>
    </citation>
    <scope>NUCLEOTIDE SEQUENCE</scope>
    <source>
        <strain evidence="2">308</strain>
    </source>
</reference>
<feature type="region of interest" description="Disordered" evidence="1">
    <location>
        <begin position="1"/>
        <end position="60"/>
    </location>
</feature>
<feature type="compositionally biased region" description="Basic and acidic residues" evidence="1">
    <location>
        <begin position="120"/>
        <end position="129"/>
    </location>
</feature>
<protein>
    <submittedName>
        <fullName evidence="2">Uncharacterized protein</fullName>
    </submittedName>
</protein>
<dbReference type="AlphaFoldDB" id="A0A7S1B4L2"/>
<evidence type="ECO:0000313" key="2">
    <source>
        <dbReference type="EMBL" id="CAD8874957.1"/>
    </source>
</evidence>
<evidence type="ECO:0000256" key="1">
    <source>
        <dbReference type="SAM" id="MobiDB-lite"/>
    </source>
</evidence>